<dbReference type="Pfam" id="PF01168">
    <property type="entry name" value="Ala_racemase_N"/>
    <property type="match status" value="1"/>
</dbReference>
<dbReference type="Proteomes" id="UP000193577">
    <property type="component" value="Unassembled WGS sequence"/>
</dbReference>
<dbReference type="GO" id="GO:0036088">
    <property type="term" value="P:D-serine catabolic process"/>
    <property type="evidence" value="ECO:0007669"/>
    <property type="project" value="TreeGrafter"/>
</dbReference>
<proteinExistence type="predicted"/>
<dbReference type="CDD" id="cd06813">
    <property type="entry name" value="PLPDE_III_DSD_D-TA_like_2"/>
    <property type="match status" value="1"/>
</dbReference>
<organism evidence="2 3">
    <name type="scientific">Mycolicibacillus koreensis</name>
    <dbReference type="NCBI Taxonomy" id="1069220"/>
    <lineage>
        <taxon>Bacteria</taxon>
        <taxon>Bacillati</taxon>
        <taxon>Actinomycetota</taxon>
        <taxon>Actinomycetes</taxon>
        <taxon>Mycobacteriales</taxon>
        <taxon>Mycobacteriaceae</taxon>
        <taxon>Mycolicibacillus</taxon>
    </lineage>
</organism>
<dbReference type="GO" id="GO:0008721">
    <property type="term" value="F:D-serine ammonia-lyase activity"/>
    <property type="evidence" value="ECO:0007669"/>
    <property type="project" value="TreeGrafter"/>
</dbReference>
<dbReference type="EMBL" id="NCXO01000036">
    <property type="protein sequence ID" value="OSC32644.1"/>
    <property type="molecule type" value="Genomic_DNA"/>
</dbReference>
<dbReference type="InterPro" id="IPR029066">
    <property type="entry name" value="PLP-binding_barrel"/>
</dbReference>
<dbReference type="PANTHER" id="PTHR28004:SF2">
    <property type="entry name" value="D-SERINE DEHYDRATASE"/>
    <property type="match status" value="1"/>
</dbReference>
<dbReference type="SUPFAM" id="SSF51419">
    <property type="entry name" value="PLP-binding barrel"/>
    <property type="match status" value="1"/>
</dbReference>
<evidence type="ECO:0000313" key="3">
    <source>
        <dbReference type="Proteomes" id="UP000193577"/>
    </source>
</evidence>
<feature type="domain" description="Alanine racemase N-terminal" evidence="1">
    <location>
        <begin position="24"/>
        <end position="227"/>
    </location>
</feature>
<reference evidence="2 3" key="1">
    <citation type="submission" date="2017-04" db="EMBL/GenBank/DDBJ databases">
        <title>The new phylogeny of genus Mycobacterium.</title>
        <authorList>
            <person name="Tortoli E."/>
            <person name="Trovato A."/>
            <person name="Cirillo D.M."/>
        </authorList>
    </citation>
    <scope>NUCLEOTIDE SEQUENCE [LARGE SCALE GENOMIC DNA]</scope>
    <source>
        <strain evidence="2 3">KCTC 19819</strain>
    </source>
</reference>
<dbReference type="InterPro" id="IPR051466">
    <property type="entry name" value="D-amino_acid_metab_enzyme"/>
</dbReference>
<evidence type="ECO:0000259" key="1">
    <source>
        <dbReference type="Pfam" id="PF01168"/>
    </source>
</evidence>
<sequence length="396" mass="42767">MTPDARLRRYHSAFAGFDVPFAFVDLDALWANADRLLTLAGDKPIRVASKSLRCRSLQRAILDADLRFDGLLTFTAAETVWLAGHGFTNLLLAYPTTDRAALAALGELTAAAPQTAPIVMVDSIEHLDLITAATSAPVRVCLDLDAGYRRAGLAIGPKRSPLRSPAQARAFAEQVVQRPTLRLVAMMCYEGHIAGVGDDVDGKPLHNRAVRWMQRRSFAELRDRRAEAVARVREVADISIVNAGGTGDLHLVAAEPAITEATAGSGFFAPTLFDSYTAFTLAPAAMFALPITRRFGPATVTALGGGYLASGVGGTDRMPSPYLPAGLRLDPMEGAGEVQTPLHGPPARTLRIGDRVYFRHAKAGELCERFDRLYLVRGDRIVEEVPTYRGEGQTFL</sequence>
<accession>A0AA91SQS1</accession>
<keyword evidence="3" id="KW-1185">Reference proteome</keyword>
<dbReference type="InterPro" id="IPR001608">
    <property type="entry name" value="Ala_racemase_N"/>
</dbReference>
<gene>
    <name evidence="2" type="ORF">B8W67_15040</name>
</gene>
<dbReference type="PANTHER" id="PTHR28004">
    <property type="entry name" value="ZGC:162816-RELATED"/>
    <property type="match status" value="1"/>
</dbReference>
<comment type="caution">
    <text evidence="2">The sequence shown here is derived from an EMBL/GenBank/DDBJ whole genome shotgun (WGS) entry which is preliminary data.</text>
</comment>
<dbReference type="AlphaFoldDB" id="A0AA91SQS1"/>
<name>A0AA91SQS1_9MYCO</name>
<evidence type="ECO:0000313" key="2">
    <source>
        <dbReference type="EMBL" id="OSC32644.1"/>
    </source>
</evidence>
<dbReference type="Gene3D" id="3.20.20.10">
    <property type="entry name" value="Alanine racemase"/>
    <property type="match status" value="1"/>
</dbReference>
<protein>
    <submittedName>
        <fullName evidence="2">Alanine racemase</fullName>
    </submittedName>
</protein>